<sequence>MVRFLHVADVHLGYNKYRQDNPSRMLDFFRAFDSALETYAIQAQVDFVLIAGDLFEERMITPGILNQAEYVLDKVRSAGIPVLAIEGNHDNCPYGVKSNWLRYLCEKDYLYLLEPDETGTLQPWDPETARGGYVDLPCGVRVIGSQWYGASAPRAIQQLARQIQALPPAAGATILLFHHGLEGQVCRYQGALRYNELLPLRQAGVDYLALGHIHRHYAVEDWIFNPGSIEANSIQENQQQNPRGVLLVNLDQGPPQAELKRDYWQRPIHRYTLTLTPSDTVSDVESQLQQLVQRHRSDMAEAIVEVTLKGEVGFERGELSVRSLQGQLQEAAAAFIFRLGFAATAVAYQTYRDGTAASPPRAQIEEQVFTDLLASVAEYRDRAQPLAKALMRMKEDLLQPNANIPDLYQWLASLSLESEGWEDQGRRG</sequence>
<reference evidence="7 8" key="1">
    <citation type="journal article" date="2002" name="DNA Res.">
        <title>Complete genome structure of the thermophilic cyanobacterium Thermosynechococcus elongatus BP-1.</title>
        <authorList>
            <person name="Nakamura Y."/>
            <person name="Kaneko T."/>
            <person name="Sato S."/>
            <person name="Ikeuchi M."/>
            <person name="Katoh H."/>
            <person name="Sasamoto S."/>
            <person name="Watanabe A."/>
            <person name="Iriguchi M."/>
            <person name="Kawashima K."/>
            <person name="Kimura T."/>
            <person name="Kishida Y."/>
            <person name="Kiyokawa C."/>
            <person name="Kohara M."/>
            <person name="Matsumoto M."/>
            <person name="Matsuno A."/>
            <person name="Nakazaki N."/>
            <person name="Shimpo S."/>
            <person name="Sugimoto M."/>
            <person name="Takeuchi C."/>
            <person name="Yamada M."/>
            <person name="Tabata S."/>
        </authorList>
    </citation>
    <scope>NUCLEOTIDE SEQUENCE [LARGE SCALE GENOMIC DNA]</scope>
    <source>
        <strain evidence="8">IAM M-273 / NIES-2133 / BP-1</strain>
    </source>
</reference>
<evidence type="ECO:0000313" key="8">
    <source>
        <dbReference type="Proteomes" id="UP000000440"/>
    </source>
</evidence>
<dbReference type="STRING" id="197221.gene:10746638"/>
<dbReference type="KEGG" id="tel:tll0060"/>
<evidence type="ECO:0000256" key="1">
    <source>
        <dbReference type="ARBA" id="ARBA00010555"/>
    </source>
</evidence>
<dbReference type="eggNOG" id="COG0420">
    <property type="taxonomic scope" value="Bacteria"/>
</dbReference>
<keyword evidence="3" id="KW-0540">Nuclease</keyword>
<dbReference type="InterPro" id="IPR050535">
    <property type="entry name" value="DNA_Repair-Maintenance_Comp"/>
</dbReference>
<gene>
    <name evidence="7" type="ordered locus">tll0060</name>
</gene>
<dbReference type="EMBL" id="BA000039">
    <property type="protein sequence ID" value="BAC07613.1"/>
    <property type="molecule type" value="Genomic_DNA"/>
</dbReference>
<name>Q8DMQ1_THEVB</name>
<evidence type="ECO:0000256" key="3">
    <source>
        <dbReference type="ARBA" id="ARBA00022722"/>
    </source>
</evidence>
<organism evidence="7 8">
    <name type="scientific">Thermosynechococcus vestitus (strain NIES-2133 / IAM M-273 / BP-1)</name>
    <dbReference type="NCBI Taxonomy" id="197221"/>
    <lineage>
        <taxon>Bacteria</taxon>
        <taxon>Bacillati</taxon>
        <taxon>Cyanobacteriota</taxon>
        <taxon>Cyanophyceae</taxon>
        <taxon>Acaryochloridales</taxon>
        <taxon>Thermosynechococcaceae</taxon>
        <taxon>Thermosynechococcus</taxon>
    </lineage>
</organism>
<dbReference type="SUPFAM" id="SSF56300">
    <property type="entry name" value="Metallo-dependent phosphatases"/>
    <property type="match status" value="1"/>
</dbReference>
<evidence type="ECO:0000256" key="4">
    <source>
        <dbReference type="ARBA" id="ARBA00022801"/>
    </source>
</evidence>
<dbReference type="Proteomes" id="UP000000440">
    <property type="component" value="Chromosome"/>
</dbReference>
<dbReference type="InterPro" id="IPR041796">
    <property type="entry name" value="Mre11_N"/>
</dbReference>
<comment type="similarity">
    <text evidence="1">Belongs to the SbcD family.</text>
</comment>
<dbReference type="CDD" id="cd00840">
    <property type="entry name" value="MPP_Mre11_N"/>
    <property type="match status" value="1"/>
</dbReference>
<dbReference type="Pfam" id="PF00149">
    <property type="entry name" value="Metallophos"/>
    <property type="match status" value="1"/>
</dbReference>
<keyword evidence="4" id="KW-0378">Hydrolase</keyword>
<protein>
    <recommendedName>
        <fullName evidence="2">Nuclease SbcCD subunit D</fullName>
    </recommendedName>
</protein>
<dbReference type="InterPro" id="IPR004843">
    <property type="entry name" value="Calcineurin-like_PHP"/>
</dbReference>
<evidence type="ECO:0000259" key="6">
    <source>
        <dbReference type="Pfam" id="PF00149"/>
    </source>
</evidence>
<evidence type="ECO:0000256" key="5">
    <source>
        <dbReference type="ARBA" id="ARBA00022839"/>
    </source>
</evidence>
<proteinExistence type="inferred from homology"/>
<evidence type="ECO:0000313" key="7">
    <source>
        <dbReference type="EMBL" id="BAC07613.1"/>
    </source>
</evidence>
<accession>Q8DMQ1</accession>
<evidence type="ECO:0000256" key="2">
    <source>
        <dbReference type="ARBA" id="ARBA00013365"/>
    </source>
</evidence>
<keyword evidence="8" id="KW-1185">Reference proteome</keyword>
<dbReference type="Gene3D" id="3.60.21.10">
    <property type="match status" value="1"/>
</dbReference>
<dbReference type="GO" id="GO:0004527">
    <property type="term" value="F:exonuclease activity"/>
    <property type="evidence" value="ECO:0007669"/>
    <property type="project" value="UniProtKB-KW"/>
</dbReference>
<dbReference type="EnsemblBacteria" id="BAC07613">
    <property type="protein sequence ID" value="BAC07613"/>
    <property type="gene ID" value="BAC07613"/>
</dbReference>
<dbReference type="RefSeq" id="WP_011055915.1">
    <property type="nucleotide sequence ID" value="NC_004113.1"/>
</dbReference>
<dbReference type="PANTHER" id="PTHR30337">
    <property type="entry name" value="COMPONENT OF ATP-DEPENDENT DSDNA EXONUCLEASE"/>
    <property type="match status" value="1"/>
</dbReference>
<keyword evidence="5" id="KW-0269">Exonuclease</keyword>
<dbReference type="PANTHER" id="PTHR30337:SF0">
    <property type="entry name" value="NUCLEASE SBCCD SUBUNIT D"/>
    <property type="match status" value="1"/>
</dbReference>
<dbReference type="InterPro" id="IPR029052">
    <property type="entry name" value="Metallo-depent_PP-like"/>
</dbReference>
<dbReference type="AlphaFoldDB" id="Q8DMQ1"/>
<feature type="domain" description="Calcineurin-like phosphoesterase" evidence="6">
    <location>
        <begin position="3"/>
        <end position="215"/>
    </location>
</feature>
<dbReference type="PATRIC" id="fig|197221.4.peg.61"/>